<dbReference type="PROSITE" id="PS00610">
    <property type="entry name" value="NA_NEUROTRAN_SYMP_1"/>
    <property type="match status" value="1"/>
</dbReference>
<feature type="transmembrane region" description="Helical" evidence="12">
    <location>
        <begin position="497"/>
        <end position="519"/>
    </location>
</feature>
<evidence type="ECO:0000256" key="8">
    <source>
        <dbReference type="PIRSR" id="PIRSR600175-1"/>
    </source>
</evidence>
<feature type="binding site" evidence="8">
    <location>
        <position position="91"/>
    </location>
    <ligand>
        <name>Na(+)</name>
        <dbReference type="ChEBI" id="CHEBI:29101"/>
        <label>1</label>
    </ligand>
</feature>
<evidence type="ECO:0000256" key="9">
    <source>
        <dbReference type="PIRSR" id="PIRSR600175-2"/>
    </source>
</evidence>
<comment type="subcellular location">
    <subcellularLocation>
        <location evidence="1">Membrane</location>
        <topology evidence="1">Multi-pass membrane protein</topology>
    </subcellularLocation>
</comment>
<gene>
    <name evidence="13" type="ORF">GSLYS_00002468001</name>
</gene>
<evidence type="ECO:0000256" key="11">
    <source>
        <dbReference type="SAM" id="MobiDB-lite"/>
    </source>
</evidence>
<proteinExistence type="inferred from homology"/>
<keyword evidence="3 10" id="KW-0813">Transport</keyword>
<keyword evidence="5 12" id="KW-1133">Transmembrane helix</keyword>
<feature type="binding site" evidence="8">
    <location>
        <position position="468"/>
    </location>
    <ligand>
        <name>Na(+)</name>
        <dbReference type="ChEBI" id="CHEBI:29101"/>
        <label>1</label>
    </ligand>
</feature>
<sequence>MSKCDIEIVGIEEILHYAGSNFSQSDSSLSSSFGGSDVDETEPADDTNNQDAESAVPFQSRTSVATAPGDPDRVNWGGKMEFLMTCIGYAVGLGNVWRFPYLCYKNGGGAFLIPYTLMLIAVGLPLFYMELAFGQFASLGPITIWRINPLFKGLGYAMVIVSWIISLYYNVIIAQIMFYLISSFTSSLPWTSCGNHWNTNSCLSLEYNKMNENGTIYTVSTPENGNATISMMSSDAMDTTTPYNVTDIVTSVSHKVLKTPAEEFYRYFVLEQSSGIEEFDSINWKLAGCLLLSWIIVGLVLAKGVQSLGKIVYFTAIFPYIMLTVLLIRGLTLDGAMDGIIYYVKPDFSRLTDPRVWSDAATQIFYSLSACSGGLIAMSSFSKFNNNCHRDAIIVAVLNCATSIFAGFVIFSILGFMAFEKGVDVADVAKGGPGLVFEVYPEALSRMVVAPMWAVFFFFMMATLGFGSEFSIVECVISALLDEFPFLAKSTYKALSFRIGVCVVCFLLGLPLVCNGGFYLLELVDYSVSGFPLLVVGLIECVVINWVYGFNKFWSDIQMMVGDKPQIYWKVTWKYVSPLVILLTIIMNIIFFNEPSSGGVPFPQWAQSLSWLIAAFPIVAIVAWFLFYYCKNGGLQLLMMRSAPLPEWGPALANNRGDIYAMEIAGEKPFGTLEYQLGKKIYRSHLNIAEIAHLLAGSSSTVSTTRTQRTSINSTMSLPVPPTVAGSNVSIA</sequence>
<feature type="binding site" evidence="8">
    <location>
        <position position="399"/>
    </location>
    <ligand>
        <name>Na(+)</name>
        <dbReference type="ChEBI" id="CHEBI:29101"/>
        <label>1</label>
    </ligand>
</feature>
<protein>
    <recommendedName>
        <fullName evidence="10">Transporter</fullName>
    </recommendedName>
</protein>
<dbReference type="PROSITE" id="PS50267">
    <property type="entry name" value="NA_NEUROTRAN_SYMP_3"/>
    <property type="match status" value="1"/>
</dbReference>
<dbReference type="EMBL" id="CAXITT010000030">
    <property type="protein sequence ID" value="CAL1528298.1"/>
    <property type="molecule type" value="Genomic_DNA"/>
</dbReference>
<feature type="binding site" evidence="8">
    <location>
        <position position="90"/>
    </location>
    <ligand>
        <name>Na(+)</name>
        <dbReference type="ChEBI" id="CHEBI:29101"/>
        <label>1</label>
    </ligand>
</feature>
<keyword evidence="6 12" id="KW-0472">Membrane</keyword>
<dbReference type="GO" id="GO:0005886">
    <property type="term" value="C:plasma membrane"/>
    <property type="evidence" value="ECO:0007669"/>
    <property type="project" value="TreeGrafter"/>
</dbReference>
<evidence type="ECO:0000256" key="5">
    <source>
        <dbReference type="ARBA" id="ARBA00022989"/>
    </source>
</evidence>
<evidence type="ECO:0000256" key="7">
    <source>
        <dbReference type="ARBA" id="ARBA00023180"/>
    </source>
</evidence>
<dbReference type="Proteomes" id="UP001497497">
    <property type="component" value="Unassembled WGS sequence"/>
</dbReference>
<keyword evidence="8" id="KW-0479">Metal-binding</keyword>
<keyword evidence="8" id="KW-0915">Sodium</keyword>
<keyword evidence="14" id="KW-1185">Reference proteome</keyword>
<dbReference type="GO" id="GO:0089718">
    <property type="term" value="P:amino acid import across plasma membrane"/>
    <property type="evidence" value="ECO:0007669"/>
    <property type="project" value="TreeGrafter"/>
</dbReference>
<name>A0AAV2H4G7_LYMST</name>
<dbReference type="AlphaFoldDB" id="A0AAV2H4G7"/>
<evidence type="ECO:0000256" key="4">
    <source>
        <dbReference type="ARBA" id="ARBA00022692"/>
    </source>
</evidence>
<evidence type="ECO:0000256" key="2">
    <source>
        <dbReference type="ARBA" id="ARBA00006459"/>
    </source>
</evidence>
<evidence type="ECO:0000256" key="6">
    <source>
        <dbReference type="ARBA" id="ARBA00023136"/>
    </source>
</evidence>
<dbReference type="PANTHER" id="PTHR11616:SF321">
    <property type="entry name" value="SODIUM-DEPENDENT NUTRIENT AMINO ACID TRANSPORTER 1-RELATED"/>
    <property type="match status" value="1"/>
</dbReference>
<feature type="transmembrane region" description="Helical" evidence="12">
    <location>
        <begin position="282"/>
        <end position="302"/>
    </location>
</feature>
<feature type="transmembrane region" description="Helical" evidence="12">
    <location>
        <begin position="364"/>
        <end position="381"/>
    </location>
</feature>
<accession>A0AAV2H4G7</accession>
<feature type="binding site" evidence="8">
    <location>
        <position position="88"/>
    </location>
    <ligand>
        <name>Na(+)</name>
        <dbReference type="ChEBI" id="CHEBI:29101"/>
        <label>1</label>
    </ligand>
</feature>
<feature type="transmembrane region" description="Helical" evidence="12">
    <location>
        <begin position="453"/>
        <end position="477"/>
    </location>
</feature>
<feature type="transmembrane region" description="Helical" evidence="12">
    <location>
        <begin position="611"/>
        <end position="630"/>
    </location>
</feature>
<comment type="caution">
    <text evidence="13">The sequence shown here is derived from an EMBL/GenBank/DDBJ whole genome shotgun (WGS) entry which is preliminary data.</text>
</comment>
<feature type="transmembrane region" description="Helical" evidence="12">
    <location>
        <begin position="393"/>
        <end position="419"/>
    </location>
</feature>
<organism evidence="13 14">
    <name type="scientific">Lymnaea stagnalis</name>
    <name type="common">Great pond snail</name>
    <name type="synonym">Helix stagnalis</name>
    <dbReference type="NCBI Taxonomy" id="6523"/>
    <lineage>
        <taxon>Eukaryota</taxon>
        <taxon>Metazoa</taxon>
        <taxon>Spiralia</taxon>
        <taxon>Lophotrochozoa</taxon>
        <taxon>Mollusca</taxon>
        <taxon>Gastropoda</taxon>
        <taxon>Heterobranchia</taxon>
        <taxon>Euthyneura</taxon>
        <taxon>Panpulmonata</taxon>
        <taxon>Hygrophila</taxon>
        <taxon>Lymnaeoidea</taxon>
        <taxon>Lymnaeidae</taxon>
        <taxon>Lymnaea</taxon>
    </lineage>
</organism>
<feature type="region of interest" description="Disordered" evidence="11">
    <location>
        <begin position="28"/>
        <end position="70"/>
    </location>
</feature>
<feature type="binding site" evidence="8">
    <location>
        <position position="95"/>
    </location>
    <ligand>
        <name>Na(+)</name>
        <dbReference type="ChEBI" id="CHEBI:29101"/>
        <label>1</label>
    </ligand>
</feature>
<reference evidence="13 14" key="1">
    <citation type="submission" date="2024-04" db="EMBL/GenBank/DDBJ databases">
        <authorList>
            <consortium name="Genoscope - CEA"/>
            <person name="William W."/>
        </authorList>
    </citation>
    <scope>NUCLEOTIDE SEQUENCE [LARGE SCALE GENOMIC DNA]</scope>
</reference>
<dbReference type="GO" id="GO:0046872">
    <property type="term" value="F:metal ion binding"/>
    <property type="evidence" value="ECO:0007669"/>
    <property type="project" value="UniProtKB-KW"/>
</dbReference>
<dbReference type="PROSITE" id="PS00754">
    <property type="entry name" value="NA_NEUROTRAN_SYMP_2"/>
    <property type="match status" value="1"/>
</dbReference>
<evidence type="ECO:0000256" key="10">
    <source>
        <dbReference type="RuleBase" id="RU003732"/>
    </source>
</evidence>
<feature type="transmembrane region" description="Helical" evidence="12">
    <location>
        <begin position="311"/>
        <end position="344"/>
    </location>
</feature>
<dbReference type="PRINTS" id="PR00176">
    <property type="entry name" value="NANEUSMPORT"/>
</dbReference>
<evidence type="ECO:0000313" key="14">
    <source>
        <dbReference type="Proteomes" id="UP001497497"/>
    </source>
</evidence>
<dbReference type="GO" id="GO:0005283">
    <property type="term" value="F:amino acid:sodium symporter activity"/>
    <property type="evidence" value="ECO:0007669"/>
    <property type="project" value="TreeGrafter"/>
</dbReference>
<keyword evidence="9" id="KW-1015">Disulfide bond</keyword>
<feature type="transmembrane region" description="Helical" evidence="12">
    <location>
        <begin position="531"/>
        <end position="550"/>
    </location>
</feature>
<feature type="disulfide bond" evidence="9">
    <location>
        <begin position="193"/>
        <end position="202"/>
    </location>
</feature>
<dbReference type="Pfam" id="PF00209">
    <property type="entry name" value="SNF"/>
    <property type="match status" value="1"/>
</dbReference>
<evidence type="ECO:0000313" key="13">
    <source>
        <dbReference type="EMBL" id="CAL1528298.1"/>
    </source>
</evidence>
<feature type="transmembrane region" description="Helical" evidence="12">
    <location>
        <begin position="112"/>
        <end position="133"/>
    </location>
</feature>
<dbReference type="PANTHER" id="PTHR11616">
    <property type="entry name" value="SODIUM/CHLORIDE DEPENDENT TRANSPORTER"/>
    <property type="match status" value="1"/>
</dbReference>
<keyword evidence="7" id="KW-0325">Glycoprotein</keyword>
<dbReference type="SUPFAM" id="SSF161070">
    <property type="entry name" value="SNF-like"/>
    <property type="match status" value="1"/>
</dbReference>
<keyword evidence="10" id="KW-0769">Symport</keyword>
<dbReference type="InterPro" id="IPR000175">
    <property type="entry name" value="Na/ntran_symport"/>
</dbReference>
<evidence type="ECO:0000256" key="12">
    <source>
        <dbReference type="SAM" id="Phobius"/>
    </source>
</evidence>
<feature type="compositionally biased region" description="Polar residues" evidence="11">
    <location>
        <begin position="46"/>
        <end position="65"/>
    </location>
</feature>
<evidence type="ECO:0000256" key="3">
    <source>
        <dbReference type="ARBA" id="ARBA00022448"/>
    </source>
</evidence>
<feature type="binding site" evidence="8">
    <location>
        <position position="367"/>
    </location>
    <ligand>
        <name>Na(+)</name>
        <dbReference type="ChEBI" id="CHEBI:29101"/>
        <label>1</label>
    </ligand>
</feature>
<feature type="transmembrane region" description="Helical" evidence="12">
    <location>
        <begin position="82"/>
        <end position="100"/>
    </location>
</feature>
<evidence type="ECO:0000256" key="1">
    <source>
        <dbReference type="ARBA" id="ARBA00004141"/>
    </source>
</evidence>
<dbReference type="InterPro" id="IPR037272">
    <property type="entry name" value="SNS_sf"/>
</dbReference>
<feature type="binding site" evidence="8">
    <location>
        <position position="464"/>
    </location>
    <ligand>
        <name>Na(+)</name>
        <dbReference type="ChEBI" id="CHEBI:29101"/>
        <label>1</label>
    </ligand>
</feature>
<feature type="transmembrane region" description="Helical" evidence="12">
    <location>
        <begin position="571"/>
        <end position="591"/>
    </location>
</feature>
<comment type="similarity">
    <text evidence="2 10">Belongs to the sodium:neurotransmitter symporter (SNF) (TC 2.A.22) family.</text>
</comment>
<keyword evidence="4 10" id="KW-0812">Transmembrane</keyword>
<feature type="transmembrane region" description="Helical" evidence="12">
    <location>
        <begin position="154"/>
        <end position="181"/>
    </location>
</feature>